<accession>A0ABY5D2W8</accession>
<keyword evidence="2" id="KW-0472">Membrane</keyword>
<dbReference type="RefSeq" id="WP_254417097.1">
    <property type="nucleotide sequence ID" value="NZ_BAAAJB010000011.1"/>
</dbReference>
<keyword evidence="2" id="KW-1133">Transmembrane helix</keyword>
<evidence type="ECO:0000313" key="3">
    <source>
        <dbReference type="EMBL" id="USY17532.1"/>
    </source>
</evidence>
<keyword evidence="2" id="KW-0812">Transmembrane</keyword>
<feature type="transmembrane region" description="Helical" evidence="2">
    <location>
        <begin position="53"/>
        <end position="74"/>
    </location>
</feature>
<evidence type="ECO:0008006" key="5">
    <source>
        <dbReference type="Google" id="ProtNLM"/>
    </source>
</evidence>
<name>A0ABY5D2W8_9ACTN</name>
<feature type="transmembrane region" description="Helical" evidence="2">
    <location>
        <begin position="98"/>
        <end position="118"/>
    </location>
</feature>
<dbReference type="Proteomes" id="UP001055940">
    <property type="component" value="Chromosome"/>
</dbReference>
<proteinExistence type="predicted"/>
<protein>
    <recommendedName>
        <fullName evidence="5">Transmembrane protein</fullName>
    </recommendedName>
</protein>
<feature type="compositionally biased region" description="Polar residues" evidence="1">
    <location>
        <begin position="1"/>
        <end position="10"/>
    </location>
</feature>
<evidence type="ECO:0000313" key="4">
    <source>
        <dbReference type="Proteomes" id="UP001055940"/>
    </source>
</evidence>
<reference evidence="3" key="1">
    <citation type="submission" date="2022-06" db="EMBL/GenBank/DDBJ databases">
        <authorList>
            <person name="Ping M."/>
        </authorList>
    </citation>
    <scope>NUCLEOTIDE SEQUENCE</scope>
    <source>
        <strain evidence="3">JCM11759T</strain>
    </source>
</reference>
<feature type="transmembrane region" description="Helical" evidence="2">
    <location>
        <begin position="174"/>
        <end position="192"/>
    </location>
</feature>
<dbReference type="EMBL" id="CP099837">
    <property type="protein sequence ID" value="USY17532.1"/>
    <property type="molecule type" value="Genomic_DNA"/>
</dbReference>
<gene>
    <name evidence="3" type="ORF">NE857_19535</name>
</gene>
<keyword evidence="4" id="KW-1185">Reference proteome</keyword>
<sequence length="215" mass="24047">MSDDSPTTASVKAAEPSGATEADAPARRANLADRYHRGMDVLNVDRHRLCLQLYLVIVIAHWAEHIAQAVQIYVLDWPLAEARGVLGIPFPWLVTSEWMHYGYALIMLIGLLLMLPGFTGRARTWWTISLLIQVWHHFEHLILLVQVGNGVNLGGGDAPSSLVQMLIPRVELHLFYNTLVFIPMVVAMYLHSRPNPAEHEAMRCSCAGDPPRLGR</sequence>
<organism evidence="3 4">
    <name type="scientific">Nocardiopsis exhalans</name>
    <dbReference type="NCBI Taxonomy" id="163604"/>
    <lineage>
        <taxon>Bacteria</taxon>
        <taxon>Bacillati</taxon>
        <taxon>Actinomycetota</taxon>
        <taxon>Actinomycetes</taxon>
        <taxon>Streptosporangiales</taxon>
        <taxon>Nocardiopsidaceae</taxon>
        <taxon>Nocardiopsis</taxon>
    </lineage>
</organism>
<feature type="region of interest" description="Disordered" evidence="1">
    <location>
        <begin position="1"/>
        <end position="25"/>
    </location>
</feature>
<evidence type="ECO:0000256" key="2">
    <source>
        <dbReference type="SAM" id="Phobius"/>
    </source>
</evidence>
<evidence type="ECO:0000256" key="1">
    <source>
        <dbReference type="SAM" id="MobiDB-lite"/>
    </source>
</evidence>